<dbReference type="GO" id="GO:0005634">
    <property type="term" value="C:nucleus"/>
    <property type="evidence" value="ECO:0007669"/>
    <property type="project" value="UniProtKB-SubCell"/>
</dbReference>
<comment type="similarity">
    <text evidence="11">Belongs to the peroxiredoxin family. BCP/PrxQ subfamily.</text>
</comment>
<organism evidence="15 16">
    <name type="scientific">Punctularia strigosozonata (strain HHB-11173)</name>
    <name type="common">White-rot fungus</name>
    <dbReference type="NCBI Taxonomy" id="741275"/>
    <lineage>
        <taxon>Eukaryota</taxon>
        <taxon>Fungi</taxon>
        <taxon>Dikarya</taxon>
        <taxon>Basidiomycota</taxon>
        <taxon>Agaricomycotina</taxon>
        <taxon>Agaricomycetes</taxon>
        <taxon>Corticiales</taxon>
        <taxon>Punctulariaceae</taxon>
        <taxon>Punctularia</taxon>
    </lineage>
</organism>
<evidence type="ECO:0000256" key="10">
    <source>
        <dbReference type="ARBA" id="ARBA00032824"/>
    </source>
</evidence>
<dbReference type="GO" id="GO:0005737">
    <property type="term" value="C:cytoplasm"/>
    <property type="evidence" value="ECO:0007669"/>
    <property type="project" value="TreeGrafter"/>
</dbReference>
<dbReference type="GO" id="GO:0045454">
    <property type="term" value="P:cell redox homeostasis"/>
    <property type="evidence" value="ECO:0007669"/>
    <property type="project" value="TreeGrafter"/>
</dbReference>
<evidence type="ECO:0000256" key="5">
    <source>
        <dbReference type="ARBA" id="ARBA00022862"/>
    </source>
</evidence>
<keyword evidence="5" id="KW-0049">Antioxidant</keyword>
<dbReference type="InterPro" id="IPR000866">
    <property type="entry name" value="AhpC/TSA"/>
</dbReference>
<dbReference type="HOGENOM" id="CLU_042529_14_1_1"/>
<comment type="subcellular location">
    <subcellularLocation>
        <location evidence="1">Nucleus</location>
    </subcellularLocation>
</comment>
<evidence type="ECO:0000313" key="16">
    <source>
        <dbReference type="Proteomes" id="UP000054196"/>
    </source>
</evidence>
<dbReference type="KEGG" id="psq:PUNSTDRAFT_75838"/>
<dbReference type="EMBL" id="JH687553">
    <property type="protein sequence ID" value="EIN04621.1"/>
    <property type="molecule type" value="Genomic_DNA"/>
</dbReference>
<evidence type="ECO:0000256" key="9">
    <source>
        <dbReference type="ARBA" id="ARBA00023284"/>
    </source>
</evidence>
<proteinExistence type="inferred from homology"/>
<dbReference type="InterPro" id="IPR013766">
    <property type="entry name" value="Thioredoxin_domain"/>
</dbReference>
<dbReference type="RefSeq" id="XP_007388014.1">
    <property type="nucleotide sequence ID" value="XM_007387952.1"/>
</dbReference>
<dbReference type="InterPro" id="IPR036249">
    <property type="entry name" value="Thioredoxin-like_sf"/>
</dbReference>
<feature type="non-terminal residue" evidence="15">
    <location>
        <position position="1"/>
    </location>
</feature>
<protein>
    <recommendedName>
        <fullName evidence="3">thioredoxin-dependent peroxiredoxin</fullName>
        <ecNumber evidence="3">1.11.1.24</ecNumber>
    </recommendedName>
    <alternativeName>
        <fullName evidence="13">Nuclear thiol peroxidase</fullName>
    </alternativeName>
    <alternativeName>
        <fullName evidence="10">Thioredoxin peroxidase</fullName>
    </alternativeName>
</protein>
<dbReference type="PROSITE" id="PS51352">
    <property type="entry name" value="THIOREDOXIN_2"/>
    <property type="match status" value="1"/>
</dbReference>
<dbReference type="eggNOG" id="KOG0855">
    <property type="taxonomic scope" value="Eukaryota"/>
</dbReference>
<dbReference type="Pfam" id="PF00578">
    <property type="entry name" value="AhpC-TSA"/>
    <property type="match status" value="1"/>
</dbReference>
<evidence type="ECO:0000256" key="3">
    <source>
        <dbReference type="ARBA" id="ARBA00013017"/>
    </source>
</evidence>
<evidence type="ECO:0000256" key="6">
    <source>
        <dbReference type="ARBA" id="ARBA00023002"/>
    </source>
</evidence>
<dbReference type="CDD" id="cd03017">
    <property type="entry name" value="PRX_BCP"/>
    <property type="match status" value="1"/>
</dbReference>
<keyword evidence="6" id="KW-0560">Oxidoreductase</keyword>
<dbReference type="PANTHER" id="PTHR42801:SF23">
    <property type="entry name" value="PEROXIREDOXIN DOT5"/>
    <property type="match status" value="1"/>
</dbReference>
<keyword evidence="7" id="KW-1015">Disulfide bond</keyword>
<dbReference type="SUPFAM" id="SSF52833">
    <property type="entry name" value="Thioredoxin-like"/>
    <property type="match status" value="1"/>
</dbReference>
<evidence type="ECO:0000256" key="2">
    <source>
        <dbReference type="ARBA" id="ARBA00011245"/>
    </source>
</evidence>
<evidence type="ECO:0000256" key="12">
    <source>
        <dbReference type="ARBA" id="ARBA00049091"/>
    </source>
</evidence>
<evidence type="ECO:0000256" key="8">
    <source>
        <dbReference type="ARBA" id="ARBA00023242"/>
    </source>
</evidence>
<dbReference type="GO" id="GO:0008379">
    <property type="term" value="F:thioredoxin peroxidase activity"/>
    <property type="evidence" value="ECO:0007669"/>
    <property type="project" value="TreeGrafter"/>
</dbReference>
<keyword evidence="9" id="KW-0676">Redox-active center</keyword>
<evidence type="ECO:0000259" key="14">
    <source>
        <dbReference type="PROSITE" id="PS51352"/>
    </source>
</evidence>
<keyword evidence="16" id="KW-1185">Reference proteome</keyword>
<evidence type="ECO:0000256" key="13">
    <source>
        <dbReference type="ARBA" id="ARBA00077538"/>
    </source>
</evidence>
<dbReference type="EC" id="1.11.1.24" evidence="3"/>
<evidence type="ECO:0000256" key="11">
    <source>
        <dbReference type="ARBA" id="ARBA00038489"/>
    </source>
</evidence>
<keyword evidence="4" id="KW-0575">Peroxidase</keyword>
<reference evidence="16" key="1">
    <citation type="journal article" date="2012" name="Science">
        <title>The Paleozoic origin of enzymatic lignin decomposition reconstructed from 31 fungal genomes.</title>
        <authorList>
            <person name="Floudas D."/>
            <person name="Binder M."/>
            <person name="Riley R."/>
            <person name="Barry K."/>
            <person name="Blanchette R.A."/>
            <person name="Henrissat B."/>
            <person name="Martinez A.T."/>
            <person name="Otillar R."/>
            <person name="Spatafora J.W."/>
            <person name="Yadav J.S."/>
            <person name="Aerts A."/>
            <person name="Benoit I."/>
            <person name="Boyd A."/>
            <person name="Carlson A."/>
            <person name="Copeland A."/>
            <person name="Coutinho P.M."/>
            <person name="de Vries R.P."/>
            <person name="Ferreira P."/>
            <person name="Findley K."/>
            <person name="Foster B."/>
            <person name="Gaskell J."/>
            <person name="Glotzer D."/>
            <person name="Gorecki P."/>
            <person name="Heitman J."/>
            <person name="Hesse C."/>
            <person name="Hori C."/>
            <person name="Igarashi K."/>
            <person name="Jurgens J.A."/>
            <person name="Kallen N."/>
            <person name="Kersten P."/>
            <person name="Kohler A."/>
            <person name="Kuees U."/>
            <person name="Kumar T.K.A."/>
            <person name="Kuo A."/>
            <person name="LaButti K."/>
            <person name="Larrondo L.F."/>
            <person name="Lindquist E."/>
            <person name="Ling A."/>
            <person name="Lombard V."/>
            <person name="Lucas S."/>
            <person name="Lundell T."/>
            <person name="Martin R."/>
            <person name="McLaughlin D.J."/>
            <person name="Morgenstern I."/>
            <person name="Morin E."/>
            <person name="Murat C."/>
            <person name="Nagy L.G."/>
            <person name="Nolan M."/>
            <person name="Ohm R.A."/>
            <person name="Patyshakuliyeva A."/>
            <person name="Rokas A."/>
            <person name="Ruiz-Duenas F.J."/>
            <person name="Sabat G."/>
            <person name="Salamov A."/>
            <person name="Samejima M."/>
            <person name="Schmutz J."/>
            <person name="Slot J.C."/>
            <person name="St John F."/>
            <person name="Stenlid J."/>
            <person name="Sun H."/>
            <person name="Sun S."/>
            <person name="Syed K."/>
            <person name="Tsang A."/>
            <person name="Wiebenga A."/>
            <person name="Young D."/>
            <person name="Pisabarro A."/>
            <person name="Eastwood D.C."/>
            <person name="Martin F."/>
            <person name="Cullen D."/>
            <person name="Grigoriev I.V."/>
            <person name="Hibbett D.S."/>
        </authorList>
    </citation>
    <scope>NUCLEOTIDE SEQUENCE [LARGE SCALE GENOMIC DNA]</scope>
    <source>
        <strain evidence="16">HHB-11173 SS5</strain>
    </source>
</reference>
<name>R7S5F0_PUNST</name>
<gene>
    <name evidence="15" type="ORF">PUNSTDRAFT_75838</name>
</gene>
<dbReference type="PANTHER" id="PTHR42801">
    <property type="entry name" value="THIOREDOXIN-DEPENDENT PEROXIDE REDUCTASE"/>
    <property type="match status" value="1"/>
</dbReference>
<evidence type="ECO:0000256" key="1">
    <source>
        <dbReference type="ARBA" id="ARBA00004123"/>
    </source>
</evidence>
<comment type="catalytic activity">
    <reaction evidence="12">
        <text>a hydroperoxide + [thioredoxin]-dithiol = an alcohol + [thioredoxin]-disulfide + H2O</text>
        <dbReference type="Rhea" id="RHEA:62620"/>
        <dbReference type="Rhea" id="RHEA-COMP:10698"/>
        <dbReference type="Rhea" id="RHEA-COMP:10700"/>
        <dbReference type="ChEBI" id="CHEBI:15377"/>
        <dbReference type="ChEBI" id="CHEBI:29950"/>
        <dbReference type="ChEBI" id="CHEBI:30879"/>
        <dbReference type="ChEBI" id="CHEBI:35924"/>
        <dbReference type="ChEBI" id="CHEBI:50058"/>
        <dbReference type="EC" id="1.11.1.24"/>
    </reaction>
</comment>
<dbReference type="OMA" id="HQAFTQK"/>
<dbReference type="Gene3D" id="3.40.30.10">
    <property type="entry name" value="Glutaredoxin"/>
    <property type="match status" value="1"/>
</dbReference>
<comment type="subunit">
    <text evidence="2">Monomer.</text>
</comment>
<accession>R7S5F0</accession>
<feature type="domain" description="Thioredoxin" evidence="14">
    <location>
        <begin position="2"/>
        <end position="148"/>
    </location>
</feature>
<dbReference type="AlphaFoldDB" id="R7S5F0"/>
<evidence type="ECO:0000313" key="15">
    <source>
        <dbReference type="EMBL" id="EIN04621.1"/>
    </source>
</evidence>
<dbReference type="Proteomes" id="UP000054196">
    <property type="component" value="Unassembled WGS sequence"/>
</dbReference>
<dbReference type="GeneID" id="18885606"/>
<dbReference type="InterPro" id="IPR050924">
    <property type="entry name" value="Peroxiredoxin_BCP/PrxQ"/>
</dbReference>
<dbReference type="OrthoDB" id="338622at2759"/>
<sequence>SVDVGDLLPSLTVQNEKGEDVDVSTLASEKGVVLFLVPKADTPGCTQQACGFRDVYPDFTALGFDVYCLSADSPSAQTKWQTKKSLPYPLLSDPKRQLIGALGAANGNKTKRSHFVFEKGGKLLDKKIPVKPVDSPKLALEFIKGLQATAV</sequence>
<dbReference type="FunFam" id="3.40.30.10:FF:000157">
    <property type="entry name" value="DOT5p Nuclear thiol peroxidase"/>
    <property type="match status" value="1"/>
</dbReference>
<evidence type="ECO:0000256" key="7">
    <source>
        <dbReference type="ARBA" id="ARBA00023157"/>
    </source>
</evidence>
<keyword evidence="8" id="KW-0539">Nucleus</keyword>
<dbReference type="GO" id="GO:0034599">
    <property type="term" value="P:cellular response to oxidative stress"/>
    <property type="evidence" value="ECO:0007669"/>
    <property type="project" value="UniProtKB-ARBA"/>
</dbReference>
<evidence type="ECO:0000256" key="4">
    <source>
        <dbReference type="ARBA" id="ARBA00022559"/>
    </source>
</evidence>